<dbReference type="AlphaFoldDB" id="A0A7K1FI51"/>
<feature type="region of interest" description="Disordered" evidence="2">
    <location>
        <begin position="38"/>
        <end position="79"/>
    </location>
</feature>
<feature type="chain" id="PRO_5039004572" evidence="3">
    <location>
        <begin position="35"/>
        <end position="548"/>
    </location>
</feature>
<feature type="domain" description="Solute-binding protein family 5" evidence="4">
    <location>
        <begin position="127"/>
        <end position="455"/>
    </location>
</feature>
<dbReference type="SUPFAM" id="SSF53850">
    <property type="entry name" value="Periplasmic binding protein-like II"/>
    <property type="match status" value="1"/>
</dbReference>
<evidence type="ECO:0000313" key="6">
    <source>
        <dbReference type="Proteomes" id="UP000460221"/>
    </source>
</evidence>
<dbReference type="InterPro" id="IPR000914">
    <property type="entry name" value="SBP_5_dom"/>
</dbReference>
<protein>
    <submittedName>
        <fullName evidence="5">ABC transporter substrate-binding protein</fullName>
    </submittedName>
</protein>
<dbReference type="InterPro" id="IPR039424">
    <property type="entry name" value="SBP_5"/>
</dbReference>
<proteinExistence type="predicted"/>
<dbReference type="EMBL" id="WLYK01000001">
    <property type="protein sequence ID" value="MTD13807.1"/>
    <property type="molecule type" value="Genomic_DNA"/>
</dbReference>
<dbReference type="Gene3D" id="3.10.105.10">
    <property type="entry name" value="Dipeptide-binding Protein, Domain 3"/>
    <property type="match status" value="1"/>
</dbReference>
<feature type="signal peptide" evidence="3">
    <location>
        <begin position="1"/>
        <end position="34"/>
    </location>
</feature>
<dbReference type="Gene3D" id="3.90.76.10">
    <property type="entry name" value="Dipeptide-binding Protein, Domain 1"/>
    <property type="match status" value="1"/>
</dbReference>
<evidence type="ECO:0000256" key="3">
    <source>
        <dbReference type="SAM" id="SignalP"/>
    </source>
</evidence>
<evidence type="ECO:0000256" key="1">
    <source>
        <dbReference type="ARBA" id="ARBA00022729"/>
    </source>
</evidence>
<sequence length="548" mass="58159">MILRRTTASTRSRTRVVLAALAGSALVLVSACSAGSSVTPSSSAAQTTTPSTAAPSSGGSGTESAPPSSDGSATGSSQAPVSDAALSIGFILEPTSLDFTTTDGAAIPQVLLTNVYETLVKLDQSGQIVPGLASAWEVSDDNKTYTFTLQDGVTFSDGSEFTAEDAKFSIDRVTSDWTVAIKAGMDVVDSTEVVSPTELKVTLKQPSNSWLFRMTGRIGAMFSEDGVADLANTAIGTGPYTLQTWNRGTSIVLERNPDYWGTAPSVKTVTFQYFKDADAMNSALLTGSIQVVSTLQSPETIDQFADTSKYKIIEGATDGEVMMTLNDGKAPLNDVKVRQAINYALDKQAILDGAWGGYGTVIGSHESPNDPWFVDLADKYPHDVEKAKALLAEAGQSDLTLNLALPPVPYAQAAAPIIVSQLAEAGITVNASNVTFPVWLDQVFGKADYDMTIINHVEPRDVTTIWGNPEYYTRYDNPEVQKLFADGDAGTEEEYVADYKKAVEILADDAAAAWLWSFPNLMVADVNVQGLPQNAVGESFVLANLSVS</sequence>
<accession>A0A7K1FI51</accession>
<name>A0A7K1FI51_9ACTN</name>
<dbReference type="GO" id="GO:0015833">
    <property type="term" value="P:peptide transport"/>
    <property type="evidence" value="ECO:0007669"/>
    <property type="project" value="TreeGrafter"/>
</dbReference>
<dbReference type="PIRSF" id="PIRSF002741">
    <property type="entry name" value="MppA"/>
    <property type="match status" value="1"/>
</dbReference>
<comment type="caution">
    <text evidence="5">The sequence shown here is derived from an EMBL/GenBank/DDBJ whole genome shotgun (WGS) entry which is preliminary data.</text>
</comment>
<dbReference type="GO" id="GO:1904680">
    <property type="term" value="F:peptide transmembrane transporter activity"/>
    <property type="evidence" value="ECO:0007669"/>
    <property type="project" value="TreeGrafter"/>
</dbReference>
<dbReference type="GO" id="GO:0042597">
    <property type="term" value="C:periplasmic space"/>
    <property type="evidence" value="ECO:0007669"/>
    <property type="project" value="UniProtKB-ARBA"/>
</dbReference>
<dbReference type="Proteomes" id="UP000460221">
    <property type="component" value="Unassembled WGS sequence"/>
</dbReference>
<evidence type="ECO:0000256" key="2">
    <source>
        <dbReference type="SAM" id="MobiDB-lite"/>
    </source>
</evidence>
<keyword evidence="1 3" id="KW-0732">Signal</keyword>
<dbReference type="GO" id="GO:0043190">
    <property type="term" value="C:ATP-binding cassette (ABC) transporter complex"/>
    <property type="evidence" value="ECO:0007669"/>
    <property type="project" value="InterPro"/>
</dbReference>
<evidence type="ECO:0000313" key="5">
    <source>
        <dbReference type="EMBL" id="MTD13807.1"/>
    </source>
</evidence>
<evidence type="ECO:0000259" key="4">
    <source>
        <dbReference type="Pfam" id="PF00496"/>
    </source>
</evidence>
<organism evidence="5 6">
    <name type="scientific">Nakamurella alba</name>
    <dbReference type="NCBI Taxonomy" id="2665158"/>
    <lineage>
        <taxon>Bacteria</taxon>
        <taxon>Bacillati</taxon>
        <taxon>Actinomycetota</taxon>
        <taxon>Actinomycetes</taxon>
        <taxon>Nakamurellales</taxon>
        <taxon>Nakamurellaceae</taxon>
        <taxon>Nakamurella</taxon>
    </lineage>
</organism>
<feature type="compositionally biased region" description="Low complexity" evidence="2">
    <location>
        <begin position="38"/>
        <end position="69"/>
    </location>
</feature>
<dbReference type="Pfam" id="PF00496">
    <property type="entry name" value="SBP_bac_5"/>
    <property type="match status" value="1"/>
</dbReference>
<dbReference type="PANTHER" id="PTHR30290">
    <property type="entry name" value="PERIPLASMIC BINDING COMPONENT OF ABC TRANSPORTER"/>
    <property type="match status" value="1"/>
</dbReference>
<dbReference type="CDD" id="cd08494">
    <property type="entry name" value="PBP2_NikA_DppA_OppA_like_6"/>
    <property type="match status" value="1"/>
</dbReference>
<gene>
    <name evidence="5" type="ORF">GIS00_07615</name>
</gene>
<feature type="compositionally biased region" description="Polar residues" evidence="2">
    <location>
        <begin position="70"/>
        <end position="79"/>
    </location>
</feature>
<dbReference type="Gene3D" id="3.40.190.10">
    <property type="entry name" value="Periplasmic binding protein-like II"/>
    <property type="match status" value="1"/>
</dbReference>
<dbReference type="PANTHER" id="PTHR30290:SF38">
    <property type="entry name" value="D,D-DIPEPTIDE-BINDING PERIPLASMIC PROTEIN DDPA-RELATED"/>
    <property type="match status" value="1"/>
</dbReference>
<dbReference type="RefSeq" id="WP_154767575.1">
    <property type="nucleotide sequence ID" value="NZ_WLYK01000001.1"/>
</dbReference>
<reference evidence="5 6" key="1">
    <citation type="submission" date="2019-11" db="EMBL/GenBank/DDBJ databases">
        <authorList>
            <person name="Jiang L.-Q."/>
        </authorList>
    </citation>
    <scope>NUCLEOTIDE SEQUENCE [LARGE SCALE GENOMIC DNA]</scope>
    <source>
        <strain evidence="5 6">YIM 132087</strain>
    </source>
</reference>
<keyword evidence="6" id="KW-1185">Reference proteome</keyword>
<dbReference type="InterPro" id="IPR030678">
    <property type="entry name" value="Peptide/Ni-bd"/>
</dbReference>
<dbReference type="PROSITE" id="PS51257">
    <property type="entry name" value="PROKAR_LIPOPROTEIN"/>
    <property type="match status" value="1"/>
</dbReference>